<organism evidence="2 3">
    <name type="scientific">Flammeovirga yaeyamensis</name>
    <dbReference type="NCBI Taxonomy" id="367791"/>
    <lineage>
        <taxon>Bacteria</taxon>
        <taxon>Pseudomonadati</taxon>
        <taxon>Bacteroidota</taxon>
        <taxon>Cytophagia</taxon>
        <taxon>Cytophagales</taxon>
        <taxon>Flammeovirgaceae</taxon>
        <taxon>Flammeovirga</taxon>
    </lineage>
</organism>
<keyword evidence="3" id="KW-1185">Reference proteome</keyword>
<reference evidence="2 3" key="1">
    <citation type="submission" date="2021-05" db="EMBL/GenBank/DDBJ databases">
        <title>Comparative genomic studies on the polysaccharide-degrading batcterial strains of the Flammeovirga genus.</title>
        <authorList>
            <person name="Zewei F."/>
            <person name="Zheng Z."/>
            <person name="Yu L."/>
            <person name="Ruyue G."/>
            <person name="Yanhong M."/>
            <person name="Yuanyuan C."/>
            <person name="Jingyan G."/>
            <person name="Wenjun H."/>
        </authorList>
    </citation>
    <scope>NUCLEOTIDE SEQUENCE [LARGE SCALE GENOMIC DNA]</scope>
    <source>
        <strain evidence="2 3">NBRC:100898</strain>
    </source>
</reference>
<feature type="signal peptide" evidence="1">
    <location>
        <begin position="1"/>
        <end position="20"/>
    </location>
</feature>
<evidence type="ECO:0000313" key="2">
    <source>
        <dbReference type="EMBL" id="QWG05075.1"/>
    </source>
</evidence>
<proteinExistence type="predicted"/>
<dbReference type="EMBL" id="CP076133">
    <property type="protein sequence ID" value="QWG05075.1"/>
    <property type="molecule type" value="Genomic_DNA"/>
</dbReference>
<dbReference type="Proteomes" id="UP000678679">
    <property type="component" value="Chromosome 2"/>
</dbReference>
<gene>
    <name evidence="2" type="ORF">KMW28_21870</name>
</gene>
<sequence length="388" mass="44076">MLTKKSTLIILLLFSNFILAQEYKMIPLEDPKFESENKKFEIREYGGIKKMGVPGIFIQSDKGMHVYSSGIVQFESRNGHNSLKIELSEHIESSQIKVILRTAAVQITEAGNYIFGFYAKSNHTKNEASIGGNLTKTAAFKKPISLPKTSYKQISIDKEWSFIMQEFTVTEDDLDKGYGYLSFGIDISKYNSRKILLDDLMLAKVTIDNYQSSFKTDFSQRQAILNIFPMKTQAVILKDQLVVRALDPNDYTGNFNNFGFGQKIKLNTPLQNRVGTKYKVRFKLKVKDTNKLYPSVVNKKAGQGNFIKKKQETTKFACQVQMIGDSGHIYKKTTKQKVLVSNEFSEFEAIFTIDQDEKINQLMISMGSNLNAYVGNLIIEEIAVDPIN</sequence>
<evidence type="ECO:0000256" key="1">
    <source>
        <dbReference type="SAM" id="SignalP"/>
    </source>
</evidence>
<name>A0AAX1NEM5_9BACT</name>
<feature type="chain" id="PRO_5043982107" evidence="1">
    <location>
        <begin position="21"/>
        <end position="388"/>
    </location>
</feature>
<dbReference type="KEGG" id="fya:KMW28_21870"/>
<accession>A0AAX1NEM5</accession>
<dbReference type="RefSeq" id="WP_169662247.1">
    <property type="nucleotide sequence ID" value="NZ_CP076133.1"/>
</dbReference>
<evidence type="ECO:0000313" key="3">
    <source>
        <dbReference type="Proteomes" id="UP000678679"/>
    </source>
</evidence>
<protein>
    <submittedName>
        <fullName evidence="2">Uncharacterized protein</fullName>
    </submittedName>
</protein>
<dbReference type="AlphaFoldDB" id="A0AAX1NEM5"/>
<keyword evidence="1" id="KW-0732">Signal</keyword>
<dbReference type="Gene3D" id="2.60.120.260">
    <property type="entry name" value="Galactose-binding domain-like"/>
    <property type="match status" value="1"/>
</dbReference>